<proteinExistence type="predicted"/>
<dbReference type="OrthoDB" id="443752at2759"/>
<dbReference type="PANTHER" id="PTHR13271">
    <property type="entry name" value="UNCHARACTERIZED PUTATIVE METHYLTRANSFERASE"/>
    <property type="match status" value="1"/>
</dbReference>
<evidence type="ECO:0000313" key="3">
    <source>
        <dbReference type="Proteomes" id="UP000654075"/>
    </source>
</evidence>
<organism evidence="2 3">
    <name type="scientific">Polarella glacialis</name>
    <name type="common">Dinoflagellate</name>
    <dbReference type="NCBI Taxonomy" id="89957"/>
    <lineage>
        <taxon>Eukaryota</taxon>
        <taxon>Sar</taxon>
        <taxon>Alveolata</taxon>
        <taxon>Dinophyceae</taxon>
        <taxon>Suessiales</taxon>
        <taxon>Suessiaceae</taxon>
        <taxon>Polarella</taxon>
    </lineage>
</organism>
<evidence type="ECO:0000256" key="1">
    <source>
        <dbReference type="SAM" id="MobiDB-lite"/>
    </source>
</evidence>
<comment type="caution">
    <text evidence="2">The sequence shown here is derived from an EMBL/GenBank/DDBJ whole genome shotgun (WGS) entry which is preliminary data.</text>
</comment>
<dbReference type="Gene3D" id="3.90.1410.10">
    <property type="entry name" value="set domain protein methyltransferase, domain 1"/>
    <property type="match status" value="1"/>
</dbReference>
<gene>
    <name evidence="2" type="ORF">PGLA1383_LOCUS4116</name>
</gene>
<evidence type="ECO:0008006" key="4">
    <source>
        <dbReference type="Google" id="ProtNLM"/>
    </source>
</evidence>
<dbReference type="SUPFAM" id="SSF82199">
    <property type="entry name" value="SET domain"/>
    <property type="match status" value="1"/>
</dbReference>
<feature type="region of interest" description="Disordered" evidence="1">
    <location>
        <begin position="15"/>
        <end position="38"/>
    </location>
</feature>
<dbReference type="CDD" id="cd10527">
    <property type="entry name" value="SET_LSMT"/>
    <property type="match status" value="1"/>
</dbReference>
<dbReference type="PANTHER" id="PTHR13271:SF137">
    <property type="entry name" value="SET DOMAIN-CONTAINING PROTEIN"/>
    <property type="match status" value="1"/>
</dbReference>
<dbReference type="InterPro" id="IPR046341">
    <property type="entry name" value="SET_dom_sf"/>
</dbReference>
<evidence type="ECO:0000313" key="2">
    <source>
        <dbReference type="EMBL" id="CAE8585203.1"/>
    </source>
</evidence>
<feature type="non-terminal residue" evidence="2">
    <location>
        <position position="198"/>
    </location>
</feature>
<accession>A0A813D9E6</accession>
<name>A0A813D9E6_POLGL</name>
<feature type="non-terminal residue" evidence="2">
    <location>
        <position position="1"/>
    </location>
</feature>
<reference evidence="2" key="1">
    <citation type="submission" date="2021-02" db="EMBL/GenBank/DDBJ databases">
        <authorList>
            <person name="Dougan E. K."/>
            <person name="Rhodes N."/>
            <person name="Thang M."/>
            <person name="Chan C."/>
        </authorList>
    </citation>
    <scope>NUCLEOTIDE SEQUENCE</scope>
</reference>
<dbReference type="Proteomes" id="UP000654075">
    <property type="component" value="Unassembled WGS sequence"/>
</dbReference>
<protein>
    <recommendedName>
        <fullName evidence="4">SET domain-containing protein</fullName>
    </recommendedName>
</protein>
<dbReference type="GO" id="GO:0016279">
    <property type="term" value="F:protein-lysine N-methyltransferase activity"/>
    <property type="evidence" value="ECO:0007669"/>
    <property type="project" value="TreeGrafter"/>
</dbReference>
<dbReference type="EMBL" id="CAJNNV010001503">
    <property type="protein sequence ID" value="CAE8585203.1"/>
    <property type="molecule type" value="Genomic_DNA"/>
</dbReference>
<dbReference type="InterPro" id="IPR050600">
    <property type="entry name" value="SETD3_SETD6_MTase"/>
</dbReference>
<keyword evidence="3" id="KW-1185">Reference proteome</keyword>
<sequence>DRWLWARAAVMTRAGAGTIPTEGPGGEASSSEEGPPSSRPLAIVPLVDFANCAADPSARCRLCADGAVEVVTVADMPIGAEVTISYGFQSQEQQLFTFGFSLPESPMEVMAPLPMVLPPQEEAIKGTAGNSYEVRSALLRLLFLERRDELEVSAAFSSALPPLAMLRSAASTGSGRATVQEVAIEADISELLAVANLL</sequence>
<dbReference type="AlphaFoldDB" id="A0A813D9E6"/>
<feature type="compositionally biased region" description="Low complexity" evidence="1">
    <location>
        <begin position="27"/>
        <end position="36"/>
    </location>
</feature>